<evidence type="ECO:0000313" key="6">
    <source>
        <dbReference type="EMBL" id="GAA3286335.1"/>
    </source>
</evidence>
<feature type="compositionally biased region" description="Polar residues" evidence="4">
    <location>
        <begin position="341"/>
        <end position="350"/>
    </location>
</feature>
<evidence type="ECO:0000256" key="4">
    <source>
        <dbReference type="SAM" id="MobiDB-lite"/>
    </source>
</evidence>
<evidence type="ECO:0000313" key="7">
    <source>
        <dbReference type="Proteomes" id="UP001501736"/>
    </source>
</evidence>
<keyword evidence="2 6" id="KW-0238">DNA-binding</keyword>
<name>A0ABP6RDX2_9MICC</name>
<keyword evidence="7" id="KW-1185">Reference proteome</keyword>
<feature type="region of interest" description="Disordered" evidence="4">
    <location>
        <begin position="312"/>
        <end position="350"/>
    </location>
</feature>
<keyword evidence="3" id="KW-0804">Transcription</keyword>
<dbReference type="SUPFAM" id="SSF53822">
    <property type="entry name" value="Periplasmic binding protein-like I"/>
    <property type="match status" value="1"/>
</dbReference>
<organism evidence="6 7">
    <name type="scientific">Nesterenkonia halobia</name>
    <dbReference type="NCBI Taxonomy" id="37922"/>
    <lineage>
        <taxon>Bacteria</taxon>
        <taxon>Bacillati</taxon>
        <taxon>Actinomycetota</taxon>
        <taxon>Actinomycetes</taxon>
        <taxon>Micrococcales</taxon>
        <taxon>Micrococcaceae</taxon>
        <taxon>Nesterenkonia</taxon>
    </lineage>
</organism>
<dbReference type="PROSITE" id="PS50932">
    <property type="entry name" value="HTH_LACI_2"/>
    <property type="match status" value="1"/>
</dbReference>
<dbReference type="EMBL" id="BAAAYG010000007">
    <property type="protein sequence ID" value="GAA3286335.1"/>
    <property type="molecule type" value="Genomic_DNA"/>
</dbReference>
<reference evidence="7" key="1">
    <citation type="journal article" date="2019" name="Int. J. Syst. Evol. Microbiol.">
        <title>The Global Catalogue of Microorganisms (GCM) 10K type strain sequencing project: providing services to taxonomists for standard genome sequencing and annotation.</title>
        <authorList>
            <consortium name="The Broad Institute Genomics Platform"/>
            <consortium name="The Broad Institute Genome Sequencing Center for Infectious Disease"/>
            <person name="Wu L."/>
            <person name="Ma J."/>
        </authorList>
    </citation>
    <scope>NUCLEOTIDE SEQUENCE [LARGE SCALE GENOMIC DNA]</scope>
    <source>
        <strain evidence="7">JCM 11483</strain>
    </source>
</reference>
<dbReference type="InterPro" id="IPR001761">
    <property type="entry name" value="Peripla_BP/Lac1_sug-bd_dom"/>
</dbReference>
<dbReference type="Pfam" id="PF00356">
    <property type="entry name" value="LacI"/>
    <property type="match status" value="1"/>
</dbReference>
<evidence type="ECO:0000256" key="2">
    <source>
        <dbReference type="ARBA" id="ARBA00023125"/>
    </source>
</evidence>
<dbReference type="InterPro" id="IPR028082">
    <property type="entry name" value="Peripla_BP_I"/>
</dbReference>
<feature type="compositionally biased region" description="Low complexity" evidence="4">
    <location>
        <begin position="317"/>
        <end position="328"/>
    </location>
</feature>
<proteinExistence type="predicted"/>
<dbReference type="CDD" id="cd01392">
    <property type="entry name" value="HTH_LacI"/>
    <property type="match status" value="1"/>
</dbReference>
<dbReference type="GO" id="GO:0003677">
    <property type="term" value="F:DNA binding"/>
    <property type="evidence" value="ECO:0007669"/>
    <property type="project" value="UniProtKB-KW"/>
</dbReference>
<gene>
    <name evidence="6" type="ORF">GCM10020260_20970</name>
</gene>
<protein>
    <submittedName>
        <fullName evidence="6">LacI family DNA-binding transcriptional regulator</fullName>
    </submittedName>
</protein>
<dbReference type="InterPro" id="IPR010982">
    <property type="entry name" value="Lambda_DNA-bd_dom_sf"/>
</dbReference>
<evidence type="ECO:0000259" key="5">
    <source>
        <dbReference type="PROSITE" id="PS50932"/>
    </source>
</evidence>
<keyword evidence="1" id="KW-0805">Transcription regulation</keyword>
<dbReference type="Gene3D" id="3.40.50.2300">
    <property type="match status" value="2"/>
</dbReference>
<accession>A0ABP6RDX2</accession>
<dbReference type="PROSITE" id="PS00356">
    <property type="entry name" value="HTH_LACI_1"/>
    <property type="match status" value="1"/>
</dbReference>
<dbReference type="SUPFAM" id="SSF47413">
    <property type="entry name" value="lambda repressor-like DNA-binding domains"/>
    <property type="match status" value="1"/>
</dbReference>
<dbReference type="Proteomes" id="UP001501736">
    <property type="component" value="Unassembled WGS sequence"/>
</dbReference>
<dbReference type="Gene3D" id="1.10.260.40">
    <property type="entry name" value="lambda repressor-like DNA-binding domains"/>
    <property type="match status" value="1"/>
</dbReference>
<dbReference type="CDD" id="cd06267">
    <property type="entry name" value="PBP1_LacI_sugar_binding-like"/>
    <property type="match status" value="1"/>
</dbReference>
<dbReference type="InterPro" id="IPR000843">
    <property type="entry name" value="HTH_LacI"/>
</dbReference>
<sequence>MVSIDEVARAAGVSSATVSRALSGRGHVSAATRTRVEEAAARMGYVVSSAASSLASGRMRSIGVMVPDLHRWFFSTVLTGISEELSRRGFDLMLYNVTDDDSVRAEIFGSYLRRRRVDGLIVVAMELSGAEISQLQQLDVPVITLGGANDQLPGLAIDDHAVARLATEHLLRLGHERIGRIGALESFDRDFHIPARREAGFREAMDTAQAAVDPTLCVPGDFTIEGGHQAAKRILGRSAAAPTALLAFSDEMAVGATLAARELGLRVPEDVSVIGIDGHDLGGLIGLTTVDQHPLDQGTLAAQRILAMCEEPGGDAGTDAAGGASEAAESSDELPYELVVRSSTAAPRPV</sequence>
<comment type="caution">
    <text evidence="6">The sequence shown here is derived from an EMBL/GenBank/DDBJ whole genome shotgun (WGS) entry which is preliminary data.</text>
</comment>
<dbReference type="SMART" id="SM00354">
    <property type="entry name" value="HTH_LACI"/>
    <property type="match status" value="1"/>
</dbReference>
<evidence type="ECO:0000256" key="1">
    <source>
        <dbReference type="ARBA" id="ARBA00023015"/>
    </source>
</evidence>
<feature type="domain" description="HTH lacI-type" evidence="5">
    <location>
        <begin position="2"/>
        <end position="56"/>
    </location>
</feature>
<dbReference type="PANTHER" id="PTHR30146">
    <property type="entry name" value="LACI-RELATED TRANSCRIPTIONAL REPRESSOR"/>
    <property type="match status" value="1"/>
</dbReference>
<dbReference type="RefSeq" id="WP_344721050.1">
    <property type="nucleotide sequence ID" value="NZ_BAAAYG010000007.1"/>
</dbReference>
<dbReference type="PANTHER" id="PTHR30146:SF153">
    <property type="entry name" value="LACTOSE OPERON REPRESSOR"/>
    <property type="match status" value="1"/>
</dbReference>
<evidence type="ECO:0000256" key="3">
    <source>
        <dbReference type="ARBA" id="ARBA00023163"/>
    </source>
</evidence>
<dbReference type="Pfam" id="PF00532">
    <property type="entry name" value="Peripla_BP_1"/>
    <property type="match status" value="1"/>
</dbReference>